<reference evidence="1 2" key="1">
    <citation type="journal article" date="2009" name="Environ. Microbiol.">
        <title>Genome sequence of Desulfobacterium autotrophicum HRM2, a marine sulfate reducer oxidizing organic carbon completely to carbon dioxide.</title>
        <authorList>
            <person name="Strittmatter A.W."/>
            <person name="Liesegang H."/>
            <person name="Rabus R."/>
            <person name="Decker I."/>
            <person name="Amann J."/>
            <person name="Andres S."/>
            <person name="Henne A."/>
            <person name="Fricke W.F."/>
            <person name="Martinez-Arias R."/>
            <person name="Bartels D."/>
            <person name="Goesmann A."/>
            <person name="Krause L."/>
            <person name="Puehler A."/>
            <person name="Klenk H.P."/>
            <person name="Richter M."/>
            <person name="Schuler M."/>
            <person name="Gloeckner F.O."/>
            <person name="Meyerdierks A."/>
            <person name="Gottschalk G."/>
            <person name="Amann R."/>
        </authorList>
    </citation>
    <scope>NUCLEOTIDE SEQUENCE [LARGE SCALE GENOMIC DNA]</scope>
    <source>
        <strain evidence="2">ATCC 43914 / DSM 3382 / HRM2</strain>
    </source>
</reference>
<dbReference type="KEGG" id="dat:HRM2_44400"/>
<name>C0QEZ5_DESAH</name>
<dbReference type="InterPro" id="IPR010921">
    <property type="entry name" value="Trp_repressor/repl_initiator"/>
</dbReference>
<keyword evidence="2" id="KW-1185">Reference proteome</keyword>
<proteinExistence type="predicted"/>
<evidence type="ECO:0000313" key="2">
    <source>
        <dbReference type="Proteomes" id="UP000000442"/>
    </source>
</evidence>
<dbReference type="AlphaFoldDB" id="C0QEZ5"/>
<evidence type="ECO:0000313" key="1">
    <source>
        <dbReference type="EMBL" id="ACN17496.1"/>
    </source>
</evidence>
<dbReference type="HOGENOM" id="CLU_027402_36_1_7"/>
<dbReference type="Proteomes" id="UP000000442">
    <property type="component" value="Chromosome"/>
</dbReference>
<dbReference type="SUPFAM" id="SSF48295">
    <property type="entry name" value="TrpR-like"/>
    <property type="match status" value="1"/>
</dbReference>
<gene>
    <name evidence="1" type="ordered locus">HRM2_44400</name>
</gene>
<protein>
    <submittedName>
        <fullName evidence="1">Transposase family protein</fullName>
    </submittedName>
</protein>
<organism evidence="1 2">
    <name type="scientific">Desulforapulum autotrophicum (strain ATCC 43914 / DSM 3382 / VKM B-1955 / HRM2)</name>
    <name type="common">Desulfobacterium autotrophicum</name>
    <dbReference type="NCBI Taxonomy" id="177437"/>
    <lineage>
        <taxon>Bacteria</taxon>
        <taxon>Pseudomonadati</taxon>
        <taxon>Thermodesulfobacteriota</taxon>
        <taxon>Desulfobacteria</taxon>
        <taxon>Desulfobacterales</taxon>
        <taxon>Desulfobacteraceae</taxon>
        <taxon>Desulforapulum</taxon>
    </lineage>
</organism>
<dbReference type="EMBL" id="CP001087">
    <property type="protein sequence ID" value="ACN17496.1"/>
    <property type="molecule type" value="Genomic_DNA"/>
</dbReference>
<dbReference type="GO" id="GO:0043565">
    <property type="term" value="F:sequence-specific DNA binding"/>
    <property type="evidence" value="ECO:0007669"/>
    <property type="project" value="InterPro"/>
</dbReference>
<dbReference type="STRING" id="177437.HRM2_44400"/>
<dbReference type="eggNOG" id="COG2963">
    <property type="taxonomic scope" value="Bacteria"/>
</dbReference>
<accession>C0QEZ5</accession>
<sequence>MLKPGSNLYRNRRSMRKSYSGKLKAKMAIDMIREQETVAELSSRYQVHRSMLTKWKKEAIEGLPELLSKTKKNKNDDENLIAGLYMKIGQLEVENDYLKKKVEAISS</sequence>